<dbReference type="KEGG" id="fgi:OP10G_0393"/>
<accession>A0A068NJT0</accession>
<reference evidence="2 3" key="1">
    <citation type="journal article" date="2014" name="PLoS ONE">
        <title>The first complete genome sequence of the class fimbriimonadia in the phylum armatimonadetes.</title>
        <authorList>
            <person name="Hu Z.Y."/>
            <person name="Wang Y.Z."/>
            <person name="Im W.T."/>
            <person name="Wang S.Y."/>
            <person name="Zhao G.P."/>
            <person name="Zheng H.J."/>
            <person name="Quan Z.X."/>
        </authorList>
    </citation>
    <scope>NUCLEOTIDE SEQUENCE [LARGE SCALE GENOMIC DNA]</scope>
    <source>
        <strain evidence="2">Gsoil 348</strain>
    </source>
</reference>
<evidence type="ECO:0000256" key="1">
    <source>
        <dbReference type="SAM" id="Phobius"/>
    </source>
</evidence>
<dbReference type="STRING" id="661478.OP10G_0393"/>
<keyword evidence="1" id="KW-0472">Membrane</keyword>
<sequence>MDFEPFRTTDTVNGLTFTLSATSFSVTLFVVPFLAIIEFPAL</sequence>
<organism evidence="2 3">
    <name type="scientific">Fimbriimonas ginsengisoli Gsoil 348</name>
    <dbReference type="NCBI Taxonomy" id="661478"/>
    <lineage>
        <taxon>Bacteria</taxon>
        <taxon>Bacillati</taxon>
        <taxon>Armatimonadota</taxon>
        <taxon>Fimbriimonadia</taxon>
        <taxon>Fimbriimonadales</taxon>
        <taxon>Fimbriimonadaceae</taxon>
        <taxon>Fimbriimonas</taxon>
    </lineage>
</organism>
<dbReference type="EMBL" id="CP007139">
    <property type="protein sequence ID" value="AIE83761.1"/>
    <property type="molecule type" value="Genomic_DNA"/>
</dbReference>
<dbReference type="HOGENOM" id="CLU_3251845_0_0_0"/>
<protein>
    <submittedName>
        <fullName evidence="2">Uncharacterized protein</fullName>
    </submittedName>
</protein>
<keyword evidence="1" id="KW-0812">Transmembrane</keyword>
<proteinExistence type="predicted"/>
<name>A0A068NJT0_FIMGI</name>
<dbReference type="AlphaFoldDB" id="A0A068NJT0"/>
<keyword evidence="1" id="KW-1133">Transmembrane helix</keyword>
<keyword evidence="3" id="KW-1185">Reference proteome</keyword>
<dbReference type="Proteomes" id="UP000027982">
    <property type="component" value="Chromosome"/>
</dbReference>
<feature type="transmembrane region" description="Helical" evidence="1">
    <location>
        <begin position="15"/>
        <end position="37"/>
    </location>
</feature>
<gene>
    <name evidence="2" type="ORF">OP10G_0393</name>
</gene>
<evidence type="ECO:0000313" key="2">
    <source>
        <dbReference type="EMBL" id="AIE83761.1"/>
    </source>
</evidence>
<evidence type="ECO:0000313" key="3">
    <source>
        <dbReference type="Proteomes" id="UP000027982"/>
    </source>
</evidence>